<dbReference type="KEGG" id="mpad:KEF85_12480"/>
<reference evidence="1" key="1">
    <citation type="submission" date="2021-04" db="EMBL/GenBank/DDBJ databases">
        <title>Draft genome sequence data of methanotrophic Methylovulum sp. strain S1L and Methylomonas sp. strain S2AM isolated from boreal lake water columns.</title>
        <authorList>
            <person name="Rissanen A.J."/>
            <person name="Mangayil R."/>
            <person name="Svenning M.M."/>
            <person name="Khanongnuch R."/>
        </authorList>
    </citation>
    <scope>NUCLEOTIDE SEQUENCE</scope>
    <source>
        <strain evidence="1">S2AM</strain>
    </source>
</reference>
<gene>
    <name evidence="1" type="ORF">KEF85_12480</name>
</gene>
<protein>
    <submittedName>
        <fullName evidence="1">HopJ type III effector protein</fullName>
    </submittedName>
</protein>
<dbReference type="InterPro" id="IPR038604">
    <property type="entry name" value="HopJ_sf"/>
</dbReference>
<sequence>MAISDLLQRVKNGESVDFQESIAVIDQAYRYQPTEFSNGLVEPLLNQAGQNEGSCKIFAFAKLHGLNQTQTLALFGDYYRQDVLGNPNGSNHLNIRRFMRDGWDGMVFSGVALQARAE</sequence>
<keyword evidence="2" id="KW-1185">Reference proteome</keyword>
<dbReference type="EMBL" id="CP073754">
    <property type="protein sequence ID" value="QWF70156.1"/>
    <property type="molecule type" value="Genomic_DNA"/>
</dbReference>
<dbReference type="InterPro" id="IPR014984">
    <property type="entry name" value="HopJ"/>
</dbReference>
<evidence type="ECO:0000313" key="1">
    <source>
        <dbReference type="EMBL" id="QWF70156.1"/>
    </source>
</evidence>
<dbReference type="Pfam" id="PF08888">
    <property type="entry name" value="HopJ"/>
    <property type="match status" value="1"/>
</dbReference>
<dbReference type="AlphaFoldDB" id="A0A975MLN8"/>
<organism evidence="1 2">
    <name type="scientific">Methylomonas paludis</name>
    <dbReference type="NCBI Taxonomy" id="1173101"/>
    <lineage>
        <taxon>Bacteria</taxon>
        <taxon>Pseudomonadati</taxon>
        <taxon>Pseudomonadota</taxon>
        <taxon>Gammaproteobacteria</taxon>
        <taxon>Methylococcales</taxon>
        <taxon>Methylococcaceae</taxon>
        <taxon>Methylomonas</taxon>
    </lineage>
</organism>
<name>A0A975MLN8_9GAMM</name>
<dbReference type="Proteomes" id="UP000676649">
    <property type="component" value="Chromosome"/>
</dbReference>
<accession>A0A975MLN8</accession>
<dbReference type="RefSeq" id="WP_215581043.1">
    <property type="nucleotide sequence ID" value="NZ_CP073754.1"/>
</dbReference>
<dbReference type="Gene3D" id="3.20.160.10">
    <property type="entry name" value="vpa0580 domain like"/>
    <property type="match status" value="1"/>
</dbReference>
<proteinExistence type="predicted"/>
<evidence type="ECO:0000313" key="2">
    <source>
        <dbReference type="Proteomes" id="UP000676649"/>
    </source>
</evidence>